<dbReference type="Proteomes" id="UP000814033">
    <property type="component" value="Unassembled WGS sequence"/>
</dbReference>
<evidence type="ECO:0000313" key="1">
    <source>
        <dbReference type="EMBL" id="KAI0040277.1"/>
    </source>
</evidence>
<dbReference type="EMBL" id="MU276210">
    <property type="protein sequence ID" value="KAI0040277.1"/>
    <property type="molecule type" value="Genomic_DNA"/>
</dbReference>
<sequence length="654" mass="72813">MELFLTRNDPLNTTLVSAKGVAQYQVRTPREPSSVRTSKSLILREALGTRSESIVGEITWGGVERKAVVRSGLFKPHPNDAVSDDGKIRVKDLLWNDHQFVNSKSFVGDDGDEYKWKYSNSGGLALFHVPTGTSKAVYKPCPALVTDGFFKNELKTCLKIHPSCTMDIEIVVLTFIIVEKKRRDKLGKEANLHTVHGGDPVESGMDGGTYTETASVFLRPRPLARSPSSFLLLPLLPKRAPLKELPSEVWSKVLAYVVHNEDDDKLEGEHKRTQLRARWNILLVCKTWRDVALPLLYFNVTIFTASALQAFVAHLNTSDQRWDSIRRIPYSTPGRWVQGLDVSAIAPTSAAGTNDVDALLTRLFPLLPFLTRLLLMPQLLLSNRALHSLRSKDGIERLKALRGLLRPVPKDLESAMEPDDPLLELLRASSSLEQFEVVSPDNVPPDLPREAQPAGGDEDRPALPVVLPLRLPSLKFIALLAVPVSPLFTTLLRTPLPALRHAMVTPYDDSPTSSFTSFLAVHGAGLSTLHVNTPKHWPTVDHPPAWPLLQASPELKHLVVDYPLPTLVVPPGTTHPLQALTIPRPNQRFLRELEALLPRLPKLAVVRAKNVRWLRRGVSGKALEAGVQGEMRDWRRRLGRKGVRLVDGDWLDPE</sequence>
<reference evidence="1" key="2">
    <citation type="journal article" date="2022" name="New Phytol.">
        <title>Evolutionary transition to the ectomycorrhizal habit in the genomes of a hyperdiverse lineage of mushroom-forming fungi.</title>
        <authorList>
            <person name="Looney B."/>
            <person name="Miyauchi S."/>
            <person name="Morin E."/>
            <person name="Drula E."/>
            <person name="Courty P.E."/>
            <person name="Kohler A."/>
            <person name="Kuo A."/>
            <person name="LaButti K."/>
            <person name="Pangilinan J."/>
            <person name="Lipzen A."/>
            <person name="Riley R."/>
            <person name="Andreopoulos W."/>
            <person name="He G."/>
            <person name="Johnson J."/>
            <person name="Nolan M."/>
            <person name="Tritt A."/>
            <person name="Barry K.W."/>
            <person name="Grigoriev I.V."/>
            <person name="Nagy L.G."/>
            <person name="Hibbett D."/>
            <person name="Henrissat B."/>
            <person name="Matheny P.B."/>
            <person name="Labbe J."/>
            <person name="Martin F.M."/>
        </authorList>
    </citation>
    <scope>NUCLEOTIDE SEQUENCE</scope>
    <source>
        <strain evidence="1">FP105234-sp</strain>
    </source>
</reference>
<organism evidence="1 2">
    <name type="scientific">Auriscalpium vulgare</name>
    <dbReference type="NCBI Taxonomy" id="40419"/>
    <lineage>
        <taxon>Eukaryota</taxon>
        <taxon>Fungi</taxon>
        <taxon>Dikarya</taxon>
        <taxon>Basidiomycota</taxon>
        <taxon>Agaricomycotina</taxon>
        <taxon>Agaricomycetes</taxon>
        <taxon>Russulales</taxon>
        <taxon>Auriscalpiaceae</taxon>
        <taxon>Auriscalpium</taxon>
    </lineage>
</organism>
<comment type="caution">
    <text evidence="1">The sequence shown here is derived from an EMBL/GenBank/DDBJ whole genome shotgun (WGS) entry which is preliminary data.</text>
</comment>
<keyword evidence="2" id="KW-1185">Reference proteome</keyword>
<accession>A0ACB8R8R1</accession>
<proteinExistence type="predicted"/>
<name>A0ACB8R8R1_9AGAM</name>
<protein>
    <submittedName>
        <fullName evidence="1">Uncharacterized protein</fullName>
    </submittedName>
</protein>
<reference evidence="1" key="1">
    <citation type="submission" date="2021-02" db="EMBL/GenBank/DDBJ databases">
        <authorList>
            <consortium name="DOE Joint Genome Institute"/>
            <person name="Ahrendt S."/>
            <person name="Looney B.P."/>
            <person name="Miyauchi S."/>
            <person name="Morin E."/>
            <person name="Drula E."/>
            <person name="Courty P.E."/>
            <person name="Chicoki N."/>
            <person name="Fauchery L."/>
            <person name="Kohler A."/>
            <person name="Kuo A."/>
            <person name="Labutti K."/>
            <person name="Pangilinan J."/>
            <person name="Lipzen A."/>
            <person name="Riley R."/>
            <person name="Andreopoulos W."/>
            <person name="He G."/>
            <person name="Johnson J."/>
            <person name="Barry K.W."/>
            <person name="Grigoriev I.V."/>
            <person name="Nagy L."/>
            <person name="Hibbett D."/>
            <person name="Henrissat B."/>
            <person name="Matheny P.B."/>
            <person name="Labbe J."/>
            <person name="Martin F."/>
        </authorList>
    </citation>
    <scope>NUCLEOTIDE SEQUENCE</scope>
    <source>
        <strain evidence="1">FP105234-sp</strain>
    </source>
</reference>
<gene>
    <name evidence="1" type="ORF">FA95DRAFT_1599491</name>
</gene>
<evidence type="ECO:0000313" key="2">
    <source>
        <dbReference type="Proteomes" id="UP000814033"/>
    </source>
</evidence>